<keyword evidence="1" id="KW-1133">Transmembrane helix</keyword>
<feature type="transmembrane region" description="Helical" evidence="1">
    <location>
        <begin position="44"/>
        <end position="61"/>
    </location>
</feature>
<keyword evidence="1" id="KW-0472">Membrane</keyword>
<accession>A0ABW7GKJ6</accession>
<proteinExistence type="predicted"/>
<evidence type="ECO:0000313" key="2">
    <source>
        <dbReference type="EMBL" id="MFG6462477.1"/>
    </source>
</evidence>
<keyword evidence="1" id="KW-0812">Transmembrane</keyword>
<dbReference type="RefSeq" id="WP_394511332.1">
    <property type="nucleotide sequence ID" value="NZ_JBIGHX010000003.1"/>
</dbReference>
<protein>
    <recommendedName>
        <fullName evidence="4">UrcA family protein</fullName>
    </recommendedName>
</protein>
<organism evidence="2 3">
    <name type="scientific">Pelomonas lactea</name>
    <dbReference type="NCBI Taxonomy" id="3299030"/>
    <lineage>
        <taxon>Bacteria</taxon>
        <taxon>Pseudomonadati</taxon>
        <taxon>Pseudomonadota</taxon>
        <taxon>Betaproteobacteria</taxon>
        <taxon>Burkholderiales</taxon>
        <taxon>Sphaerotilaceae</taxon>
        <taxon>Roseateles</taxon>
    </lineage>
</organism>
<dbReference type="Proteomes" id="UP001606302">
    <property type="component" value="Unassembled WGS sequence"/>
</dbReference>
<keyword evidence="3" id="KW-1185">Reference proteome</keyword>
<sequence length="153" mass="16447">MKPIVRALIVTALVAGQGLAGAGPRYYDRYHHHHHHHHRGPSAGAVVLGLALAVPLIALASRADRAPDVVYAPPPPPPPPVQTVYVPAPVLSAAPSRPAPVIYPRNGQGAEQLEFDRRDCNRWATTQQAAMADSDVFNRAVEACMDGRGYTLR</sequence>
<reference evidence="2 3" key="1">
    <citation type="submission" date="2024-08" db="EMBL/GenBank/DDBJ databases">
        <authorList>
            <person name="Lu H."/>
        </authorList>
    </citation>
    <scope>NUCLEOTIDE SEQUENCE [LARGE SCALE GENOMIC DNA]</scope>
    <source>
        <strain evidence="2 3">DXS20W</strain>
    </source>
</reference>
<evidence type="ECO:0000256" key="1">
    <source>
        <dbReference type="SAM" id="Phobius"/>
    </source>
</evidence>
<evidence type="ECO:0000313" key="3">
    <source>
        <dbReference type="Proteomes" id="UP001606302"/>
    </source>
</evidence>
<comment type="caution">
    <text evidence="2">The sequence shown here is derived from an EMBL/GenBank/DDBJ whole genome shotgun (WGS) entry which is preliminary data.</text>
</comment>
<evidence type="ECO:0008006" key="4">
    <source>
        <dbReference type="Google" id="ProtNLM"/>
    </source>
</evidence>
<dbReference type="EMBL" id="JBIGHX010000003">
    <property type="protein sequence ID" value="MFG6462477.1"/>
    <property type="molecule type" value="Genomic_DNA"/>
</dbReference>
<gene>
    <name evidence="2" type="ORF">ACG04Q_12940</name>
</gene>
<name>A0ABW7GKJ6_9BURK</name>